<dbReference type="CDD" id="cd09272">
    <property type="entry name" value="RNase_HI_RT_Ty1"/>
    <property type="match status" value="1"/>
</dbReference>
<evidence type="ECO:0008006" key="2">
    <source>
        <dbReference type="Google" id="ProtNLM"/>
    </source>
</evidence>
<reference evidence="1" key="1">
    <citation type="submission" date="2020-06" db="EMBL/GenBank/DDBJ databases">
        <authorList>
            <person name="Li T."/>
            <person name="Hu X."/>
            <person name="Zhang T."/>
            <person name="Song X."/>
            <person name="Zhang H."/>
            <person name="Dai N."/>
            <person name="Sheng W."/>
            <person name="Hou X."/>
            <person name="Wei L."/>
        </authorList>
    </citation>
    <scope>NUCLEOTIDE SEQUENCE</scope>
    <source>
        <strain evidence="1">G02</strain>
        <tissue evidence="1">Leaf</tissue>
    </source>
</reference>
<name>A0AAW2W7A7_SESRA</name>
<gene>
    <name evidence="1" type="ORF">Sradi_0456100</name>
</gene>
<reference evidence="1" key="2">
    <citation type="journal article" date="2024" name="Plant">
        <title>Genomic evolution and insights into agronomic trait innovations of Sesamum species.</title>
        <authorList>
            <person name="Miao H."/>
            <person name="Wang L."/>
            <person name="Qu L."/>
            <person name="Liu H."/>
            <person name="Sun Y."/>
            <person name="Le M."/>
            <person name="Wang Q."/>
            <person name="Wei S."/>
            <person name="Zheng Y."/>
            <person name="Lin W."/>
            <person name="Duan Y."/>
            <person name="Cao H."/>
            <person name="Xiong S."/>
            <person name="Wang X."/>
            <person name="Wei L."/>
            <person name="Li C."/>
            <person name="Ma Q."/>
            <person name="Ju M."/>
            <person name="Zhao R."/>
            <person name="Li G."/>
            <person name="Mu C."/>
            <person name="Tian Q."/>
            <person name="Mei H."/>
            <person name="Zhang T."/>
            <person name="Gao T."/>
            <person name="Zhang H."/>
        </authorList>
    </citation>
    <scope>NUCLEOTIDE SEQUENCE</scope>
    <source>
        <strain evidence="1">G02</strain>
    </source>
</reference>
<dbReference type="AlphaFoldDB" id="A0AAW2W7A7"/>
<sequence>AALHIIVNPVFHERTKHLDIDCHIVRDQYKLGFVAPSFVRSRDQLVGIFSKSLSGPLFLELVSKLDLFTFSPGPACGRCDGSAGILPSNSTLFLDAGDSMKKTHASSFSSLSSVVSFV</sequence>
<accession>A0AAW2W7A7</accession>
<protein>
    <recommendedName>
        <fullName evidence="2">Copia protein</fullName>
    </recommendedName>
</protein>
<organism evidence="1">
    <name type="scientific">Sesamum radiatum</name>
    <name type="common">Black benniseed</name>
    <dbReference type="NCBI Taxonomy" id="300843"/>
    <lineage>
        <taxon>Eukaryota</taxon>
        <taxon>Viridiplantae</taxon>
        <taxon>Streptophyta</taxon>
        <taxon>Embryophyta</taxon>
        <taxon>Tracheophyta</taxon>
        <taxon>Spermatophyta</taxon>
        <taxon>Magnoliopsida</taxon>
        <taxon>eudicotyledons</taxon>
        <taxon>Gunneridae</taxon>
        <taxon>Pentapetalae</taxon>
        <taxon>asterids</taxon>
        <taxon>lamiids</taxon>
        <taxon>Lamiales</taxon>
        <taxon>Pedaliaceae</taxon>
        <taxon>Sesamum</taxon>
    </lineage>
</organism>
<comment type="caution">
    <text evidence="1">The sequence shown here is derived from an EMBL/GenBank/DDBJ whole genome shotgun (WGS) entry which is preliminary data.</text>
</comment>
<dbReference type="EMBL" id="JACGWJ010000002">
    <property type="protein sequence ID" value="KAL0437482.1"/>
    <property type="molecule type" value="Genomic_DNA"/>
</dbReference>
<proteinExistence type="predicted"/>
<evidence type="ECO:0000313" key="1">
    <source>
        <dbReference type="EMBL" id="KAL0437482.1"/>
    </source>
</evidence>
<feature type="non-terminal residue" evidence="1">
    <location>
        <position position="1"/>
    </location>
</feature>